<evidence type="ECO:0000259" key="10">
    <source>
        <dbReference type="PROSITE" id="PS50893"/>
    </source>
</evidence>
<evidence type="ECO:0000256" key="7">
    <source>
        <dbReference type="ARBA" id="ARBA00023136"/>
    </source>
</evidence>
<dbReference type="PROSITE" id="PS00211">
    <property type="entry name" value="ABC_TRANSPORTER_1"/>
    <property type="match status" value="1"/>
</dbReference>
<dbReference type="InterPro" id="IPR003593">
    <property type="entry name" value="AAA+_ATPase"/>
</dbReference>
<evidence type="ECO:0000256" key="1">
    <source>
        <dbReference type="ARBA" id="ARBA00004413"/>
    </source>
</evidence>
<evidence type="ECO:0000256" key="3">
    <source>
        <dbReference type="ARBA" id="ARBA00022475"/>
    </source>
</evidence>
<dbReference type="FunFam" id="3.40.50.300:FF:000589">
    <property type="entry name" value="ABC transporter, ATP-binding subunit"/>
    <property type="match status" value="1"/>
</dbReference>
<comment type="similarity">
    <text evidence="9">Belongs to the ABC transporter superfamily. Drug exporter-1 (DrugE1) (TC 3.A.1.105) family.</text>
</comment>
<proteinExistence type="inferred from homology"/>
<evidence type="ECO:0000256" key="6">
    <source>
        <dbReference type="ARBA" id="ARBA00022967"/>
    </source>
</evidence>
<dbReference type="AlphaFoldDB" id="A0A291RBY0"/>
<dbReference type="InterPro" id="IPR017871">
    <property type="entry name" value="ABC_transporter-like_CS"/>
</dbReference>
<dbReference type="GO" id="GO:0005886">
    <property type="term" value="C:plasma membrane"/>
    <property type="evidence" value="ECO:0007669"/>
    <property type="project" value="UniProtKB-SubCell"/>
</dbReference>
<dbReference type="SMART" id="SM00382">
    <property type="entry name" value="AAA"/>
    <property type="match status" value="1"/>
</dbReference>
<keyword evidence="7" id="KW-0472">Membrane</keyword>
<dbReference type="NCBIfam" id="TIGR01188">
    <property type="entry name" value="drrA"/>
    <property type="match status" value="1"/>
</dbReference>
<comment type="subcellular location">
    <subcellularLocation>
        <location evidence="1">Cell membrane</location>
        <topology evidence="1">Peripheral membrane protein</topology>
        <orientation evidence="1">Cytoplasmic side</orientation>
    </subcellularLocation>
</comment>
<dbReference type="PANTHER" id="PTHR42711">
    <property type="entry name" value="ABC TRANSPORTER ATP-BINDING PROTEIN"/>
    <property type="match status" value="1"/>
</dbReference>
<dbReference type="GO" id="GO:0005524">
    <property type="term" value="F:ATP binding"/>
    <property type="evidence" value="ECO:0007669"/>
    <property type="project" value="UniProtKB-KW"/>
</dbReference>
<protein>
    <submittedName>
        <fullName evidence="11">Daunorubicin/doxorubicin resistance ABC transporter ATP-binding protein DrrA</fullName>
    </submittedName>
</protein>
<evidence type="ECO:0000256" key="2">
    <source>
        <dbReference type="ARBA" id="ARBA00022448"/>
    </source>
</evidence>
<dbReference type="KEGG" id="ntp:CRH09_00155"/>
<evidence type="ECO:0000313" key="11">
    <source>
        <dbReference type="EMBL" id="ATL64883.1"/>
    </source>
</evidence>
<dbReference type="GO" id="GO:0046677">
    <property type="term" value="P:response to antibiotic"/>
    <property type="evidence" value="ECO:0007669"/>
    <property type="project" value="UniProtKB-KW"/>
</dbReference>
<dbReference type="EMBL" id="CP023778">
    <property type="protein sequence ID" value="ATL64883.1"/>
    <property type="molecule type" value="Genomic_DNA"/>
</dbReference>
<keyword evidence="3" id="KW-1003">Cell membrane</keyword>
<dbReference type="GO" id="GO:0016887">
    <property type="term" value="F:ATP hydrolysis activity"/>
    <property type="evidence" value="ECO:0007669"/>
    <property type="project" value="InterPro"/>
</dbReference>
<dbReference type="GeneID" id="88355858"/>
<gene>
    <name evidence="11" type="ORF">CRH09_00155</name>
</gene>
<dbReference type="GO" id="GO:0055085">
    <property type="term" value="P:transmembrane transport"/>
    <property type="evidence" value="ECO:0007669"/>
    <property type="project" value="UniProtKB-ARBA"/>
</dbReference>
<keyword evidence="5 11" id="KW-0067">ATP-binding</keyword>
<evidence type="ECO:0000256" key="5">
    <source>
        <dbReference type="ARBA" id="ARBA00022840"/>
    </source>
</evidence>
<dbReference type="Proteomes" id="UP000221961">
    <property type="component" value="Chromosome"/>
</dbReference>
<dbReference type="Gene3D" id="3.40.50.300">
    <property type="entry name" value="P-loop containing nucleotide triphosphate hydrolases"/>
    <property type="match status" value="1"/>
</dbReference>
<evidence type="ECO:0000313" key="12">
    <source>
        <dbReference type="Proteomes" id="UP000221961"/>
    </source>
</evidence>
<dbReference type="GO" id="GO:1900753">
    <property type="term" value="P:doxorubicin transport"/>
    <property type="evidence" value="ECO:0007669"/>
    <property type="project" value="InterPro"/>
</dbReference>
<reference evidence="11 12" key="1">
    <citation type="submission" date="2017-10" db="EMBL/GenBank/DDBJ databases">
        <title>Comparative genomics between pathogenic Norcardia.</title>
        <authorList>
            <person name="Zeng L."/>
        </authorList>
    </citation>
    <scope>NUCLEOTIDE SEQUENCE [LARGE SCALE GENOMIC DNA]</scope>
    <source>
        <strain evidence="11 12">NC_YFY_NT001</strain>
    </source>
</reference>
<keyword evidence="8" id="KW-0046">Antibiotic resistance</keyword>
<dbReference type="InterPro" id="IPR003439">
    <property type="entry name" value="ABC_transporter-like_ATP-bd"/>
</dbReference>
<evidence type="ECO:0000256" key="4">
    <source>
        <dbReference type="ARBA" id="ARBA00022741"/>
    </source>
</evidence>
<dbReference type="InterPro" id="IPR027417">
    <property type="entry name" value="P-loop_NTPase"/>
</dbReference>
<dbReference type="SUPFAM" id="SSF52540">
    <property type="entry name" value="P-loop containing nucleoside triphosphate hydrolases"/>
    <property type="match status" value="1"/>
</dbReference>
<dbReference type="PANTHER" id="PTHR42711:SF19">
    <property type="entry name" value="DOXORUBICIN RESISTANCE ATP-BINDING PROTEIN DRRA"/>
    <property type="match status" value="1"/>
</dbReference>
<sequence length="324" mass="35005">MPDAIIAEGLVKRYGRLTALDNLDLRVPQGTVTALLGPNGAGKTTTVRVLTTLLVPDSGSATVAGIDVLREPHRLRAHIGASGQYAAVDEYLTGFENLEMVGRLYHLGVQRSKERARELLERFRLTDAGDRPVKGYSGGMRRRLDLAGALVANPPVLFLDEPTTGLDPRARLDLWDVIEELIAGGTTLLLTTQYMEEADRLADAIAVIDHGRVIARGTADELKTMVGGDRIELTVDHADSLETARRALAGLAVGEMHLEPGLRRITVPVSDGSQALIDAIGLLGNHNVKIHDVGLRRPSLDDVFLTLTGHEAVEELRTTEGSTR</sequence>
<dbReference type="GO" id="GO:0043215">
    <property type="term" value="P:daunorubicin transport"/>
    <property type="evidence" value="ECO:0007669"/>
    <property type="project" value="InterPro"/>
</dbReference>
<keyword evidence="4" id="KW-0547">Nucleotide-binding</keyword>
<evidence type="ECO:0000256" key="9">
    <source>
        <dbReference type="ARBA" id="ARBA00049985"/>
    </source>
</evidence>
<keyword evidence="6" id="KW-1278">Translocase</keyword>
<evidence type="ECO:0000256" key="8">
    <source>
        <dbReference type="ARBA" id="ARBA00023251"/>
    </source>
</evidence>
<dbReference type="RefSeq" id="WP_098692213.1">
    <property type="nucleotide sequence ID" value="NZ_CP023778.1"/>
</dbReference>
<accession>A0A291RBY0</accession>
<keyword evidence="2" id="KW-0813">Transport</keyword>
<dbReference type="InterPro" id="IPR050763">
    <property type="entry name" value="ABC_transporter_ATP-binding"/>
</dbReference>
<feature type="domain" description="ABC transporter" evidence="10">
    <location>
        <begin position="5"/>
        <end position="235"/>
    </location>
</feature>
<organism evidence="11 12">
    <name type="scientific">Nocardia terpenica</name>
    <dbReference type="NCBI Taxonomy" id="455432"/>
    <lineage>
        <taxon>Bacteria</taxon>
        <taxon>Bacillati</taxon>
        <taxon>Actinomycetota</taxon>
        <taxon>Actinomycetes</taxon>
        <taxon>Mycobacteriales</taxon>
        <taxon>Nocardiaceae</taxon>
        <taxon>Nocardia</taxon>
    </lineage>
</organism>
<name>A0A291RBY0_9NOCA</name>
<dbReference type="InterPro" id="IPR005894">
    <property type="entry name" value="DrrA"/>
</dbReference>
<dbReference type="PROSITE" id="PS50893">
    <property type="entry name" value="ABC_TRANSPORTER_2"/>
    <property type="match status" value="1"/>
</dbReference>
<dbReference type="Pfam" id="PF00005">
    <property type="entry name" value="ABC_tran"/>
    <property type="match status" value="1"/>
</dbReference>